<dbReference type="CDD" id="cd00102">
    <property type="entry name" value="IPT"/>
    <property type="match status" value="1"/>
</dbReference>
<dbReference type="Proteomes" id="UP000306918">
    <property type="component" value="Unassembled WGS sequence"/>
</dbReference>
<accession>A0A4S8HNS3</accession>
<sequence>MKKLYPLLILAIFLICRNSSSAQMRQLSIDAADDMNEVQEFSFYSPSEGYVAYTKYIGFTTDSGRTITRKYITLSNVNFNNYPVNLTFGFGIEGVKAFNQDTIIVYGDYGMVPSILYSTDRGNSFTLVYHDRYDGFAFKSGITSMVFPQDHTIGYAVEADRILKTTNKGRTWFVVRLDVDRYYDHVLAVDNDNVFAFSTMYSTNKLFKTTNGGSTWIELMKPPGQIVYAQFLTAAKGWLIMKNDDQNGVVYYTSNGGITWEQKNDPDITPFSSSKFCFVNDSTGYGITALVNVYKTTDSGKVWQPLPRDNNFSHLNYSHNDIQVLNSNQLWAGGGHGFIEINTNSSDNPLPVAFFKIDTNGVEATGTINLRNYSKPIYQYKWFKNDTLISTSYHTSFTHSIYQFRDTIKLVVSDGTHSDTLVKYIGYPKVWITSFTPTSAAQGDVVTINGYNFSGAFHVRFGGVPASSFTVISNTQIQAVVGAGSSGNVEVITVQNGSAIKDGFTYLGVPNVDLPSAISDSILCKAESVTVTIQNSEPGVLYQLMSWGFGATVSGSAMGNGGTISFVTSPISESGQYRVRANRIGDPVGYGFKTYFNIKVEHTRARFVADQVNITPGETVTYAAQAGEARDYLWTFYQDASTATATGVKAPGISYAGSGQKTLQLISISENGCRDTVNANAVFVYTSPVTDASCFINPMDSTGATGMAVSQVMNSYDDGTYVIGSTASAPKLRSMIGVAKEFATGNHSFFAKYNVGGVLKWVHYFKPGAGAFAAGQTDAQGNIYLTGYAVSTQWLYFGDGDSMQFYAAPVDTTYLGARTNGFVLKLDRNGKYIWHTILYDHIKLWQGFAANAKGERITIKDNHIIVVGGFFSTLSYARNGVIQQLYDIPSGVREHENHAVLKIRPDGTLMWNAVLRFQATNWHRLSDVSVDKSGNSYLVGTYENYLGVYDVSGVERVKLQGQTAYHRAFMVKYDAAGAVQWHNNFVSSYQYGDARLTKVVADDDGNTYVAGEMFNWGMPVTINITHSDGTVAKDSVAAFALYKFDTNGKRRWGVGSRYPYYGGTTALYARGNEVYAAGQLYNNGVPLSSFQLTSSDGNNRTLVINQGECYVAKYDTAGVFKRVYTSGYNYLGALVSPTSLYINSKDQVILGANARKSVGGDVHDIFGITWPNSFQHLTDGFFVKMQADFCKAALTANAGPDKIGCVNDTVSIGARESGDYYSWTSNPAGFTSNLPNPVPRPLVNTTYYLKVTNEEGEIAYDTVTVSLKPAPYVNAGRDTAVCSAQGAALGTPAIAGNTYQWYLLSTNSPFGSGTAQVYVYPNFTTSYVLRAIGANGCPAYDTITVTTLYAPDVRIESPATTICKGEPVVFTAVAQNVGPAPVYQWKVRGVKVGTNSSTYTTDSLKHGDRISVEVTHNNICLSQPTVSTSTGALTVKDTLDAVVAVTGNNVVTEGDLTVISANVSNVPGYQLKWQDSTSTHNWQDLPAQASVSTYAYKPLTTGDKIRCVLTFSNSCATVKVVNSPGLSFTVNKITGIDPVPAAQYGLRYYPNPVQRALIIDSLRLSDRWQQLQITGIDGKQTFLRMDINNRTRVEIAAEGLRQGMYVAILRNRSGVAVYLKFIKL</sequence>
<organism evidence="3 4">
    <name type="scientific">Niastella caeni</name>
    <dbReference type="NCBI Taxonomy" id="2569763"/>
    <lineage>
        <taxon>Bacteria</taxon>
        <taxon>Pseudomonadati</taxon>
        <taxon>Bacteroidota</taxon>
        <taxon>Chitinophagia</taxon>
        <taxon>Chitinophagales</taxon>
        <taxon>Chitinophagaceae</taxon>
        <taxon>Niastella</taxon>
    </lineage>
</organism>
<dbReference type="SUPFAM" id="SSF101898">
    <property type="entry name" value="NHL repeat"/>
    <property type="match status" value="1"/>
</dbReference>
<dbReference type="InterPro" id="IPR014756">
    <property type="entry name" value="Ig_E-set"/>
</dbReference>
<reference evidence="3 4" key="1">
    <citation type="submission" date="2019-04" db="EMBL/GenBank/DDBJ databases">
        <title>Niastella caeni sp. nov., isolated from activated sludge.</title>
        <authorList>
            <person name="Sheng M."/>
        </authorList>
    </citation>
    <scope>NUCLEOTIDE SEQUENCE [LARGE SCALE GENOMIC DNA]</scope>
    <source>
        <strain evidence="3 4">HX-2-15</strain>
    </source>
</reference>
<proteinExistence type="predicted"/>
<keyword evidence="1" id="KW-0732">Signal</keyword>
<evidence type="ECO:0000256" key="1">
    <source>
        <dbReference type="SAM" id="SignalP"/>
    </source>
</evidence>
<evidence type="ECO:0000313" key="3">
    <source>
        <dbReference type="EMBL" id="THU37040.1"/>
    </source>
</evidence>
<dbReference type="OrthoDB" id="673970at2"/>
<dbReference type="Pfam" id="PF01833">
    <property type="entry name" value="TIG"/>
    <property type="match status" value="1"/>
</dbReference>
<dbReference type="SUPFAM" id="SSF81296">
    <property type="entry name" value="E set domains"/>
    <property type="match status" value="1"/>
</dbReference>
<dbReference type="EMBL" id="STFF01000005">
    <property type="protein sequence ID" value="THU37040.1"/>
    <property type="molecule type" value="Genomic_DNA"/>
</dbReference>
<feature type="chain" id="PRO_5020388295" description="IPT/TIG domain-containing protein" evidence="1">
    <location>
        <begin position="23"/>
        <end position="1624"/>
    </location>
</feature>
<name>A0A4S8HNS3_9BACT</name>
<keyword evidence="4" id="KW-1185">Reference proteome</keyword>
<evidence type="ECO:0000313" key="4">
    <source>
        <dbReference type="Proteomes" id="UP000306918"/>
    </source>
</evidence>
<dbReference type="InterPro" id="IPR002909">
    <property type="entry name" value="IPT_dom"/>
</dbReference>
<feature type="domain" description="IPT/TIG" evidence="2">
    <location>
        <begin position="432"/>
        <end position="503"/>
    </location>
</feature>
<evidence type="ECO:0000259" key="2">
    <source>
        <dbReference type="Pfam" id="PF01833"/>
    </source>
</evidence>
<protein>
    <recommendedName>
        <fullName evidence="2">IPT/TIG domain-containing protein</fullName>
    </recommendedName>
</protein>
<dbReference type="RefSeq" id="WP_136578714.1">
    <property type="nucleotide sequence ID" value="NZ_STFF01000005.1"/>
</dbReference>
<comment type="caution">
    <text evidence="3">The sequence shown here is derived from an EMBL/GenBank/DDBJ whole genome shotgun (WGS) entry which is preliminary data.</text>
</comment>
<dbReference type="InterPro" id="IPR013783">
    <property type="entry name" value="Ig-like_fold"/>
</dbReference>
<dbReference type="SUPFAM" id="SSF110296">
    <property type="entry name" value="Oligoxyloglucan reducing end-specific cellobiohydrolase"/>
    <property type="match status" value="1"/>
</dbReference>
<feature type="signal peptide" evidence="1">
    <location>
        <begin position="1"/>
        <end position="22"/>
    </location>
</feature>
<dbReference type="InterPro" id="IPR015943">
    <property type="entry name" value="WD40/YVTN_repeat-like_dom_sf"/>
</dbReference>
<dbReference type="Gene3D" id="2.130.10.10">
    <property type="entry name" value="YVTN repeat-like/Quinoprotein amine dehydrogenase"/>
    <property type="match status" value="1"/>
</dbReference>
<dbReference type="Gene3D" id="2.60.40.10">
    <property type="entry name" value="Immunoglobulins"/>
    <property type="match status" value="2"/>
</dbReference>
<gene>
    <name evidence="3" type="ORF">FAM09_18980</name>
</gene>